<dbReference type="Gene3D" id="3.40.30.10">
    <property type="entry name" value="Glutaredoxin"/>
    <property type="match status" value="1"/>
</dbReference>
<keyword evidence="3" id="KW-1015">Disulfide bond</keyword>
<feature type="binding site" evidence="2">
    <location>
        <position position="81"/>
    </location>
    <ligand>
        <name>Cu cation</name>
        <dbReference type="ChEBI" id="CHEBI:23378"/>
    </ligand>
</feature>
<keyword evidence="6" id="KW-1185">Reference proteome</keyword>
<feature type="binding site" evidence="2">
    <location>
        <position position="175"/>
    </location>
    <ligand>
        <name>Cu cation</name>
        <dbReference type="ChEBI" id="CHEBI:23378"/>
    </ligand>
</feature>
<dbReference type="InterPro" id="IPR003782">
    <property type="entry name" value="SCO1/SenC"/>
</dbReference>
<dbReference type="InterPro" id="IPR036249">
    <property type="entry name" value="Thioredoxin-like_sf"/>
</dbReference>
<evidence type="ECO:0000256" key="2">
    <source>
        <dbReference type="PIRSR" id="PIRSR603782-1"/>
    </source>
</evidence>
<protein>
    <submittedName>
        <fullName evidence="5">SCO1 protein</fullName>
    </submittedName>
</protein>
<feature type="disulfide bond" description="Redox-active" evidence="3">
    <location>
        <begin position="81"/>
        <end position="85"/>
    </location>
</feature>
<gene>
    <name evidence="5" type="primary">ypmQ_1</name>
    <name evidence="5" type="ORF">HC248_02433</name>
</gene>
<dbReference type="Pfam" id="PF02630">
    <property type="entry name" value="SCO1-SenC"/>
    <property type="match status" value="1"/>
</dbReference>
<name>A0A6H2HBH6_9BURK</name>
<dbReference type="RefSeq" id="WP_168922678.1">
    <property type="nucleotide sequence ID" value="NZ_CP051461.1"/>
</dbReference>
<keyword evidence="2" id="KW-0186">Copper</keyword>
<dbReference type="CDD" id="cd02968">
    <property type="entry name" value="SCO"/>
    <property type="match status" value="1"/>
</dbReference>
<evidence type="ECO:0000313" key="6">
    <source>
        <dbReference type="Proteomes" id="UP000502041"/>
    </source>
</evidence>
<keyword evidence="2" id="KW-0479">Metal-binding</keyword>
<accession>A0A6H2HBH6</accession>
<feature type="binding site" evidence="2">
    <location>
        <position position="85"/>
    </location>
    <ligand>
        <name>Cu cation</name>
        <dbReference type="ChEBI" id="CHEBI:23378"/>
    </ligand>
</feature>
<evidence type="ECO:0000256" key="3">
    <source>
        <dbReference type="PIRSR" id="PIRSR603782-2"/>
    </source>
</evidence>
<comment type="similarity">
    <text evidence="1">Belongs to the SCO1/2 family.</text>
</comment>
<dbReference type="EMBL" id="CP051461">
    <property type="protein sequence ID" value="QJC57117.1"/>
    <property type="molecule type" value="Genomic_DNA"/>
</dbReference>
<keyword evidence="4" id="KW-0732">Signal</keyword>
<dbReference type="GO" id="GO:0046872">
    <property type="term" value="F:metal ion binding"/>
    <property type="evidence" value="ECO:0007669"/>
    <property type="project" value="UniProtKB-KW"/>
</dbReference>
<dbReference type="AlphaFoldDB" id="A0A6H2HBH6"/>
<dbReference type="Proteomes" id="UP000502041">
    <property type="component" value="Chromosome"/>
</dbReference>
<reference evidence="5 6" key="1">
    <citation type="submission" date="2020-04" db="EMBL/GenBank/DDBJ databases">
        <title>Complete genome of a Psychrophilic, Marine, Gas Vacuolate Bacterium Polaromonas vacuolata KCTC 22033T.</title>
        <authorList>
            <person name="Hwang K."/>
            <person name="Kim K.M."/>
        </authorList>
    </citation>
    <scope>NUCLEOTIDE SEQUENCE [LARGE SCALE GENOMIC DNA]</scope>
    <source>
        <strain evidence="5 6">KCTC 22033</strain>
    </source>
</reference>
<evidence type="ECO:0000313" key="5">
    <source>
        <dbReference type="EMBL" id="QJC57117.1"/>
    </source>
</evidence>
<dbReference type="SUPFAM" id="SSF52833">
    <property type="entry name" value="Thioredoxin-like"/>
    <property type="match status" value="1"/>
</dbReference>
<feature type="signal peptide" evidence="4">
    <location>
        <begin position="1"/>
        <end position="17"/>
    </location>
</feature>
<feature type="chain" id="PRO_5026186505" evidence="4">
    <location>
        <begin position="18"/>
        <end position="213"/>
    </location>
</feature>
<organism evidence="5 6">
    <name type="scientific">Polaromonas vacuolata</name>
    <dbReference type="NCBI Taxonomy" id="37448"/>
    <lineage>
        <taxon>Bacteria</taxon>
        <taxon>Pseudomonadati</taxon>
        <taxon>Pseudomonadota</taxon>
        <taxon>Betaproteobacteria</taxon>
        <taxon>Burkholderiales</taxon>
        <taxon>Comamonadaceae</taxon>
        <taxon>Polaromonas</taxon>
    </lineage>
</organism>
<dbReference type="KEGG" id="pvac:HC248_02433"/>
<evidence type="ECO:0000256" key="4">
    <source>
        <dbReference type="SAM" id="SignalP"/>
    </source>
</evidence>
<sequence>MFKTAFISAVMALAAWAASSWLTHDYQVWTAEGARRLEVALNPVASPAVMLDGPGLRPQLLSHYLADGKSITLLDFVYTRCQTVCLSLGSVYQQMQAQLQQASLNSGQDQHVKLLSISFDGEHDNPKILKAYAARMNAETSLWRFARVANALENQRLLDAFEVVVVADDRGEFEHNAALLLIDEKGNLMRIFDYAEQQLALDYARYLAARITP</sequence>
<evidence type="ECO:0000256" key="1">
    <source>
        <dbReference type="ARBA" id="ARBA00010996"/>
    </source>
</evidence>
<proteinExistence type="inferred from homology"/>